<keyword evidence="4" id="KW-0614">Plasmid</keyword>
<keyword evidence="1" id="KW-0805">Transcription regulation</keyword>
<dbReference type="OrthoDB" id="156233at2157"/>
<keyword evidence="5" id="KW-1185">Reference proteome</keyword>
<reference evidence="4 5" key="1">
    <citation type="submission" date="2020-07" db="EMBL/GenBank/DDBJ databases">
        <title>Gai3-2, isolated from salt lake.</title>
        <authorList>
            <person name="Cui H."/>
            <person name="Shi X."/>
        </authorList>
    </citation>
    <scope>NUCLEOTIDE SEQUENCE [LARGE SCALE GENOMIC DNA]</scope>
    <source>
        <strain evidence="4 5">Gai3-2</strain>
        <plasmid evidence="4 5">unnamed1</plasmid>
    </source>
</reference>
<protein>
    <submittedName>
        <fullName evidence="4">Helix-turn-helix domain-containing protein</fullName>
    </submittedName>
</protein>
<feature type="domain" description="HTH bat-type" evidence="3">
    <location>
        <begin position="156"/>
        <end position="207"/>
    </location>
</feature>
<name>A0A7D5KYC6_9EURY</name>
<evidence type="ECO:0000256" key="1">
    <source>
        <dbReference type="ARBA" id="ARBA00023015"/>
    </source>
</evidence>
<accession>A0A7D5KYC6</accession>
<dbReference type="KEGG" id="halg:HUG10_19440"/>
<keyword evidence="2" id="KW-0804">Transcription</keyword>
<dbReference type="EMBL" id="CP058530">
    <property type="protein sequence ID" value="QLG29778.1"/>
    <property type="molecule type" value="Genomic_DNA"/>
</dbReference>
<dbReference type="AlphaFoldDB" id="A0A7D5KYC6"/>
<dbReference type="PANTHER" id="PTHR34236:SF1">
    <property type="entry name" value="DIMETHYL SULFOXIDE REDUCTASE TRANSCRIPTIONAL ACTIVATOR"/>
    <property type="match status" value="1"/>
</dbReference>
<proteinExistence type="predicted"/>
<sequence>MTTVRIHLSIPLLGDSFATVTDASGHLVDIGRLDGATYRLLVRVPLADGEALEAAFGEDETVVAWTSLASGRSDHLYRVRVGADRLAVRAYRHALRLDGYLIGARVDAGGWDFRLLFPDRVAVSTFARRCDADGMEPTVQALSDAEECHAAPTYDLTSVQAETLRAAVECGYFDVPRRVTLETLADDLDVSKQAVSERLRRGLRSLLSDTVAAPVQSDRELR</sequence>
<evidence type="ECO:0000259" key="3">
    <source>
        <dbReference type="Pfam" id="PF04967"/>
    </source>
</evidence>
<dbReference type="GeneID" id="56031055"/>
<gene>
    <name evidence="4" type="ORF">HUG10_19440</name>
</gene>
<dbReference type="InterPro" id="IPR007050">
    <property type="entry name" value="HTH_bacterioopsin"/>
</dbReference>
<dbReference type="PANTHER" id="PTHR34236">
    <property type="entry name" value="DIMETHYL SULFOXIDE REDUCTASE TRANSCRIPTIONAL ACTIVATOR"/>
    <property type="match status" value="1"/>
</dbReference>
<evidence type="ECO:0000313" key="4">
    <source>
        <dbReference type="EMBL" id="QLG29778.1"/>
    </source>
</evidence>
<dbReference type="Pfam" id="PF04967">
    <property type="entry name" value="HTH_10"/>
    <property type="match status" value="1"/>
</dbReference>
<geneLocation type="plasmid" evidence="4 5">
    <name>unnamed1</name>
</geneLocation>
<evidence type="ECO:0000256" key="2">
    <source>
        <dbReference type="ARBA" id="ARBA00023163"/>
    </source>
</evidence>
<dbReference type="RefSeq" id="WP_179171352.1">
    <property type="nucleotide sequence ID" value="NZ_CP058530.1"/>
</dbReference>
<organism evidence="4 5">
    <name type="scientific">Halorarum halophilum</name>
    <dbReference type="NCBI Taxonomy" id="2743090"/>
    <lineage>
        <taxon>Archaea</taxon>
        <taxon>Methanobacteriati</taxon>
        <taxon>Methanobacteriota</taxon>
        <taxon>Stenosarchaea group</taxon>
        <taxon>Halobacteria</taxon>
        <taxon>Halobacteriales</taxon>
        <taxon>Haloferacaceae</taxon>
        <taxon>Halorarum</taxon>
    </lineage>
</organism>
<dbReference type="Proteomes" id="UP000509750">
    <property type="component" value="Plasmid unnamed1"/>
</dbReference>
<evidence type="ECO:0000313" key="5">
    <source>
        <dbReference type="Proteomes" id="UP000509750"/>
    </source>
</evidence>